<dbReference type="InterPro" id="IPR000792">
    <property type="entry name" value="Tscrpt_reg_LuxR_C"/>
</dbReference>
<evidence type="ECO:0000313" key="2">
    <source>
        <dbReference type="EMBL" id="MFC7614382.1"/>
    </source>
</evidence>
<accession>A0ABW2TKU8</accession>
<dbReference type="PRINTS" id="PR00038">
    <property type="entry name" value="HTHLUXR"/>
</dbReference>
<dbReference type="EMBL" id="JBHTEY010000004">
    <property type="protein sequence ID" value="MFC7614382.1"/>
    <property type="molecule type" value="Genomic_DNA"/>
</dbReference>
<protein>
    <submittedName>
        <fullName evidence="2">LuxR C-terminal-related transcriptional regulator</fullName>
    </submittedName>
</protein>
<gene>
    <name evidence="2" type="ORF">ACFQV2_13490</name>
</gene>
<dbReference type="Proteomes" id="UP001596512">
    <property type="component" value="Unassembled WGS sequence"/>
</dbReference>
<dbReference type="PROSITE" id="PS50043">
    <property type="entry name" value="HTH_LUXR_2"/>
    <property type="match status" value="1"/>
</dbReference>
<dbReference type="InterPro" id="IPR036388">
    <property type="entry name" value="WH-like_DNA-bd_sf"/>
</dbReference>
<dbReference type="SUPFAM" id="SSF46894">
    <property type="entry name" value="C-terminal effector domain of the bipartite response regulators"/>
    <property type="match status" value="1"/>
</dbReference>
<name>A0ABW2TKU8_9PSEU</name>
<organism evidence="2 3">
    <name type="scientific">Actinokineospora soli</name>
    <dbReference type="NCBI Taxonomy" id="1048753"/>
    <lineage>
        <taxon>Bacteria</taxon>
        <taxon>Bacillati</taxon>
        <taxon>Actinomycetota</taxon>
        <taxon>Actinomycetes</taxon>
        <taxon>Pseudonocardiales</taxon>
        <taxon>Pseudonocardiaceae</taxon>
        <taxon>Actinokineospora</taxon>
    </lineage>
</organism>
<reference evidence="3" key="1">
    <citation type="journal article" date="2019" name="Int. J. Syst. Evol. Microbiol.">
        <title>The Global Catalogue of Microorganisms (GCM) 10K type strain sequencing project: providing services to taxonomists for standard genome sequencing and annotation.</title>
        <authorList>
            <consortium name="The Broad Institute Genomics Platform"/>
            <consortium name="The Broad Institute Genome Sequencing Center for Infectious Disease"/>
            <person name="Wu L."/>
            <person name="Ma J."/>
        </authorList>
    </citation>
    <scope>NUCLEOTIDE SEQUENCE [LARGE SCALE GENOMIC DNA]</scope>
    <source>
        <strain evidence="3">JCM 17695</strain>
    </source>
</reference>
<feature type="domain" description="HTH luxR-type" evidence="1">
    <location>
        <begin position="1"/>
        <end position="54"/>
    </location>
</feature>
<keyword evidence="3" id="KW-1185">Reference proteome</keyword>
<evidence type="ECO:0000259" key="1">
    <source>
        <dbReference type="PROSITE" id="PS50043"/>
    </source>
</evidence>
<dbReference type="Gene3D" id="1.10.10.10">
    <property type="entry name" value="Winged helix-like DNA-binding domain superfamily/Winged helix DNA-binding domain"/>
    <property type="match status" value="1"/>
</dbReference>
<dbReference type="Pfam" id="PF00196">
    <property type="entry name" value="GerE"/>
    <property type="match status" value="1"/>
</dbReference>
<dbReference type="InterPro" id="IPR016032">
    <property type="entry name" value="Sig_transdc_resp-reg_C-effctor"/>
</dbReference>
<proteinExistence type="predicted"/>
<sequence length="69" mass="7939">MAQGRSNQAICRQLVLTKKTVESHVRSILLKLRLPQEADDHRRVLAVLTFLAPWTERSYRDGLPVEETP</sequence>
<evidence type="ECO:0000313" key="3">
    <source>
        <dbReference type="Proteomes" id="UP001596512"/>
    </source>
</evidence>
<comment type="caution">
    <text evidence="2">The sequence shown here is derived from an EMBL/GenBank/DDBJ whole genome shotgun (WGS) entry which is preliminary data.</text>
</comment>